<keyword evidence="5" id="KW-1133">Transmembrane helix</keyword>
<evidence type="ECO:0008006" key="10">
    <source>
        <dbReference type="Google" id="ProtNLM"/>
    </source>
</evidence>
<dbReference type="Proteomes" id="UP001153636">
    <property type="component" value="Chromosome 20"/>
</dbReference>
<evidence type="ECO:0000259" key="7">
    <source>
        <dbReference type="Pfam" id="PF25752"/>
    </source>
</evidence>
<feature type="domain" description="Tectonic-1-3" evidence="6">
    <location>
        <begin position="408"/>
        <end position="593"/>
    </location>
</feature>
<name>A0A9P0CYL5_9CUCU</name>
<evidence type="ECO:0000259" key="6">
    <source>
        <dbReference type="Pfam" id="PF07773"/>
    </source>
</evidence>
<dbReference type="OrthoDB" id="184109at2759"/>
<keyword evidence="3" id="KW-0970">Cilium biogenesis/degradation</keyword>
<dbReference type="GO" id="GO:0035869">
    <property type="term" value="C:ciliary transition zone"/>
    <property type="evidence" value="ECO:0007669"/>
    <property type="project" value="TreeGrafter"/>
</dbReference>
<keyword evidence="5" id="KW-0472">Membrane</keyword>
<dbReference type="GO" id="GO:0060271">
    <property type="term" value="P:cilium assembly"/>
    <property type="evidence" value="ECO:0007669"/>
    <property type="project" value="TreeGrafter"/>
</dbReference>
<dbReference type="AlphaFoldDB" id="A0A9P0CYL5"/>
<evidence type="ECO:0000256" key="2">
    <source>
        <dbReference type="ARBA" id="ARBA00022729"/>
    </source>
</evidence>
<evidence type="ECO:0000256" key="4">
    <source>
        <dbReference type="ARBA" id="ARBA00023180"/>
    </source>
</evidence>
<accession>A0A9P0CYL5</accession>
<dbReference type="Pfam" id="PF07773">
    <property type="entry name" value="TCTN_DUF1619"/>
    <property type="match status" value="1"/>
</dbReference>
<keyword evidence="2" id="KW-0732">Signal</keyword>
<evidence type="ECO:0000313" key="8">
    <source>
        <dbReference type="EMBL" id="CAH1107319.1"/>
    </source>
</evidence>
<feature type="domain" description="Tectonic-1-3 N-terminal" evidence="7">
    <location>
        <begin position="81"/>
        <end position="174"/>
    </location>
</feature>
<organism evidence="8 9">
    <name type="scientific">Psylliodes chrysocephalus</name>
    <dbReference type="NCBI Taxonomy" id="3402493"/>
    <lineage>
        <taxon>Eukaryota</taxon>
        <taxon>Metazoa</taxon>
        <taxon>Ecdysozoa</taxon>
        <taxon>Arthropoda</taxon>
        <taxon>Hexapoda</taxon>
        <taxon>Insecta</taxon>
        <taxon>Pterygota</taxon>
        <taxon>Neoptera</taxon>
        <taxon>Endopterygota</taxon>
        <taxon>Coleoptera</taxon>
        <taxon>Polyphaga</taxon>
        <taxon>Cucujiformia</taxon>
        <taxon>Chrysomeloidea</taxon>
        <taxon>Chrysomelidae</taxon>
        <taxon>Galerucinae</taxon>
        <taxon>Alticini</taxon>
        <taxon>Psylliodes</taxon>
    </lineage>
</organism>
<protein>
    <recommendedName>
        <fullName evidence="10">Tectonic domain-containing protein</fullName>
    </recommendedName>
</protein>
<comment type="similarity">
    <text evidence="1">Belongs to the tectonic family.</text>
</comment>
<reference evidence="8" key="1">
    <citation type="submission" date="2022-01" db="EMBL/GenBank/DDBJ databases">
        <authorList>
            <person name="King R."/>
        </authorList>
    </citation>
    <scope>NUCLEOTIDE SEQUENCE</scope>
</reference>
<evidence type="ECO:0000256" key="5">
    <source>
        <dbReference type="SAM" id="Phobius"/>
    </source>
</evidence>
<sequence length="678" mass="78346">MESNIKKKIALTIFIYFVVTCFGKEIIKIEELASTEVTSISTTTDANFKGENVTEEYTTSEFYNEKTTIIPLYNNETVPNKVANTKQVSPDFDFCACDLQLNICDLNCCCDQDCSSQDKEVFEQCEVEPRYYDARYCDYVKYIYINNTRFEWEINQNGLFCVVKSNTPPSFILQRKHPLKTFEESEYEKNNKFSWPQYTQGGDSFNSSSKFIYGSPIWYVDQKGLHKFDVPNSFITNRCLIKENIFYLKNIHTSCSQVDLSQENSQLSLKYYIDNVRFVAVPKLFNITKYKDKLLESCPKNVCLSITPKICDESFTHCANLSKNDSRINIRCNLSIKDKSTTCVSVVKKLKYIFYHNGTKGLTDILLLTYLDEISYEFGTDVPQINQDFFVNFFWSNITTKRLVSLSGNPGYLIGRPIAIGILENLKNGTDTLLSIKRNVSEYTDSFLTIPKNLNGYCIFTSSEYLSIEFGYNVLTRCQFQKTVYNHKKVVNGTELCRTLQKSILKIWNIHSNKMVGSFGNADIKKPDDWQKILYKKLPQTILNTTLGEYYPKNNSVLCKSMIKSLNMDIFHSRVDVGSLINQEKILALTLSFDDSASYSLPFKKDDNSLLLNTELELRVSFYDLTVKKERKVVDPPSLDIKLPYDFFYPFVRINNSGNQFAYNFLNLIILFIVLYLK</sequence>
<dbReference type="PANTHER" id="PTHR14611:SF2">
    <property type="entry name" value="TECTONIC"/>
    <property type="match status" value="1"/>
</dbReference>
<dbReference type="EMBL" id="OV651832">
    <property type="protein sequence ID" value="CAH1107319.1"/>
    <property type="molecule type" value="Genomic_DNA"/>
</dbReference>
<gene>
    <name evidence="8" type="ORF">PSYICH_LOCUS7981</name>
</gene>
<proteinExistence type="inferred from homology"/>
<evidence type="ECO:0000313" key="9">
    <source>
        <dbReference type="Proteomes" id="UP001153636"/>
    </source>
</evidence>
<keyword evidence="4" id="KW-0325">Glycoprotein</keyword>
<dbReference type="Pfam" id="PF25752">
    <property type="entry name" value="DUF1619_N"/>
    <property type="match status" value="1"/>
</dbReference>
<dbReference type="InterPro" id="IPR057724">
    <property type="entry name" value="TCTN1-3_N"/>
</dbReference>
<evidence type="ECO:0000256" key="1">
    <source>
        <dbReference type="ARBA" id="ARBA00007633"/>
    </source>
</evidence>
<keyword evidence="5" id="KW-0812">Transmembrane</keyword>
<keyword evidence="9" id="KW-1185">Reference proteome</keyword>
<dbReference type="InterPro" id="IPR011677">
    <property type="entry name" value="TCTN1-3_dom"/>
</dbReference>
<evidence type="ECO:0000256" key="3">
    <source>
        <dbReference type="ARBA" id="ARBA00022794"/>
    </source>
</evidence>
<dbReference type="InterPro" id="IPR040354">
    <property type="entry name" value="TCTN1-3"/>
</dbReference>
<dbReference type="PANTHER" id="PTHR14611">
    <property type="entry name" value="TECTONIC FAMILY MEMBER"/>
    <property type="match status" value="1"/>
</dbReference>
<feature type="transmembrane region" description="Helical" evidence="5">
    <location>
        <begin position="661"/>
        <end position="677"/>
    </location>
</feature>